<evidence type="ECO:0000313" key="3">
    <source>
        <dbReference type="Proteomes" id="UP000626109"/>
    </source>
</evidence>
<protein>
    <submittedName>
        <fullName evidence="2">Uncharacterized protein</fullName>
    </submittedName>
</protein>
<reference evidence="2" key="1">
    <citation type="submission" date="2021-02" db="EMBL/GenBank/DDBJ databases">
        <authorList>
            <person name="Dougan E. K."/>
            <person name="Rhodes N."/>
            <person name="Thang M."/>
            <person name="Chan C."/>
        </authorList>
    </citation>
    <scope>NUCLEOTIDE SEQUENCE</scope>
</reference>
<dbReference type="AlphaFoldDB" id="A0A813JBD3"/>
<comment type="caution">
    <text evidence="2">The sequence shown here is derived from an EMBL/GenBank/DDBJ whole genome shotgun (WGS) entry which is preliminary data.</text>
</comment>
<evidence type="ECO:0000313" key="2">
    <source>
        <dbReference type="EMBL" id="CAE8672337.1"/>
    </source>
</evidence>
<feature type="region of interest" description="Disordered" evidence="1">
    <location>
        <begin position="33"/>
        <end position="134"/>
    </location>
</feature>
<proteinExistence type="predicted"/>
<dbReference type="Proteomes" id="UP000626109">
    <property type="component" value="Unassembled WGS sequence"/>
</dbReference>
<feature type="compositionally biased region" description="Polar residues" evidence="1">
    <location>
        <begin position="108"/>
        <end position="119"/>
    </location>
</feature>
<feature type="compositionally biased region" description="Low complexity" evidence="1">
    <location>
        <begin position="76"/>
        <end position="97"/>
    </location>
</feature>
<organism evidence="2 3">
    <name type="scientific">Polarella glacialis</name>
    <name type="common">Dinoflagellate</name>
    <dbReference type="NCBI Taxonomy" id="89957"/>
    <lineage>
        <taxon>Eukaryota</taxon>
        <taxon>Sar</taxon>
        <taxon>Alveolata</taxon>
        <taxon>Dinophyceae</taxon>
        <taxon>Suessiales</taxon>
        <taxon>Suessiaceae</taxon>
        <taxon>Polarella</taxon>
    </lineage>
</organism>
<name>A0A813JBD3_POLGL</name>
<accession>A0A813JBD3</accession>
<dbReference type="EMBL" id="CAJNNW010024425">
    <property type="protein sequence ID" value="CAE8672337.1"/>
    <property type="molecule type" value="Genomic_DNA"/>
</dbReference>
<gene>
    <name evidence="2" type="ORF">PGLA2088_LOCUS18015</name>
</gene>
<sequence length="147" mass="15258">MFGRTRRSHLPGALAGAGRCDLCDERRSVEAWEPRDLRQQNDRGLPASAPSAALERGADGGRARPHPTPNHLMQQSSSALPLPAGAASRDGSAAGHAVGRQLSCASEGRQQMQGESPMQTAGAGTDSCTQRDGVGTETSVCQLLAIA</sequence>
<evidence type="ECO:0000256" key="1">
    <source>
        <dbReference type="SAM" id="MobiDB-lite"/>
    </source>
</evidence>